<dbReference type="Gene3D" id="1.10.10.10">
    <property type="entry name" value="Winged helix-like DNA-binding domain superfamily/Winged helix DNA-binding domain"/>
    <property type="match status" value="1"/>
</dbReference>
<evidence type="ECO:0000256" key="4">
    <source>
        <dbReference type="PROSITE-ProRule" id="PRU00703"/>
    </source>
</evidence>
<dbReference type="SMART" id="SM00116">
    <property type="entry name" value="CBS"/>
    <property type="match status" value="2"/>
</dbReference>
<organism evidence="7 8">
    <name type="scientific">Alicyclobacillus fastidiosus</name>
    <dbReference type="NCBI Taxonomy" id="392011"/>
    <lineage>
        <taxon>Bacteria</taxon>
        <taxon>Bacillati</taxon>
        <taxon>Bacillota</taxon>
        <taxon>Bacilli</taxon>
        <taxon>Bacillales</taxon>
        <taxon>Alicyclobacillaceae</taxon>
        <taxon>Alicyclobacillus</taxon>
    </lineage>
</organism>
<dbReference type="PANTHER" id="PTHR48108:SF32">
    <property type="entry name" value="TRANSCRIPTIONAL REPRESSOR CCPN"/>
    <property type="match status" value="1"/>
</dbReference>
<dbReference type="InterPro" id="IPR013196">
    <property type="entry name" value="HTH_11"/>
</dbReference>
<dbReference type="InterPro" id="IPR000644">
    <property type="entry name" value="CBS_dom"/>
</dbReference>
<dbReference type="CDD" id="cd04617">
    <property type="entry name" value="CBS_pair_CcpN"/>
    <property type="match status" value="1"/>
</dbReference>
<dbReference type="Pfam" id="PF08279">
    <property type="entry name" value="HTH_11"/>
    <property type="match status" value="1"/>
</dbReference>
<accession>A0ABY6ZK58</accession>
<dbReference type="SUPFAM" id="SSF46785">
    <property type="entry name" value="Winged helix' DNA-binding domain"/>
    <property type="match status" value="1"/>
</dbReference>
<dbReference type="InterPro" id="IPR036390">
    <property type="entry name" value="WH_DNA-bd_sf"/>
</dbReference>
<dbReference type="PIRSF" id="PIRSF026546">
    <property type="entry name" value="UCP026546_CBS_YqzB"/>
    <property type="match status" value="1"/>
</dbReference>
<evidence type="ECO:0000259" key="5">
    <source>
        <dbReference type="PROSITE" id="PS51000"/>
    </source>
</evidence>
<keyword evidence="2" id="KW-0805">Transcription regulation</keyword>
<evidence type="ECO:0000256" key="2">
    <source>
        <dbReference type="ARBA" id="ARBA00023015"/>
    </source>
</evidence>
<keyword evidence="8" id="KW-1185">Reference proteome</keyword>
<keyword evidence="3" id="KW-0804">Transcription</keyword>
<dbReference type="Pfam" id="PF00571">
    <property type="entry name" value="CBS"/>
    <property type="match status" value="2"/>
</dbReference>
<evidence type="ECO:0000313" key="7">
    <source>
        <dbReference type="EMBL" id="WAH43318.1"/>
    </source>
</evidence>
<dbReference type="Proteomes" id="UP001164761">
    <property type="component" value="Chromosome"/>
</dbReference>
<dbReference type="SUPFAM" id="SSF54631">
    <property type="entry name" value="CBS-domain pair"/>
    <property type="match status" value="1"/>
</dbReference>
<evidence type="ECO:0000259" key="6">
    <source>
        <dbReference type="PROSITE" id="PS51371"/>
    </source>
</evidence>
<reference evidence="7" key="1">
    <citation type="submission" date="2022-08" db="EMBL/GenBank/DDBJ databases">
        <title>Alicyclobacillus fastidiosus DSM 17978, complete genome.</title>
        <authorList>
            <person name="Wang Q."/>
            <person name="Cai R."/>
            <person name="Wang Z."/>
        </authorList>
    </citation>
    <scope>NUCLEOTIDE SEQUENCE</scope>
    <source>
        <strain evidence="7">DSM 17978</strain>
    </source>
</reference>
<dbReference type="InterPro" id="IPR001034">
    <property type="entry name" value="DeoR_HTH"/>
</dbReference>
<dbReference type="InterPro" id="IPR046342">
    <property type="entry name" value="CBS_dom_sf"/>
</dbReference>
<evidence type="ECO:0000313" key="8">
    <source>
        <dbReference type="Proteomes" id="UP001164761"/>
    </source>
</evidence>
<dbReference type="InterPro" id="IPR036388">
    <property type="entry name" value="WH-like_DNA-bd_sf"/>
</dbReference>
<dbReference type="PROSITE" id="PS51000">
    <property type="entry name" value="HTH_DEOR_2"/>
    <property type="match status" value="1"/>
</dbReference>
<dbReference type="Gene3D" id="3.10.580.10">
    <property type="entry name" value="CBS-domain"/>
    <property type="match status" value="1"/>
</dbReference>
<keyword evidence="4" id="KW-0129">CBS domain</keyword>
<feature type="domain" description="CBS" evidence="6">
    <location>
        <begin position="94"/>
        <end position="149"/>
    </location>
</feature>
<dbReference type="SMART" id="SM00420">
    <property type="entry name" value="HTH_DEOR"/>
    <property type="match status" value="1"/>
</dbReference>
<dbReference type="EMBL" id="CP104067">
    <property type="protein sequence ID" value="WAH43318.1"/>
    <property type="molecule type" value="Genomic_DNA"/>
</dbReference>
<dbReference type="InterPro" id="IPR051462">
    <property type="entry name" value="CBS_domain-containing"/>
</dbReference>
<feature type="domain" description="CBS" evidence="6">
    <location>
        <begin position="158"/>
        <end position="223"/>
    </location>
</feature>
<dbReference type="PANTHER" id="PTHR48108">
    <property type="entry name" value="CBS DOMAIN-CONTAINING PROTEIN CBSX2, CHLOROPLASTIC"/>
    <property type="match status" value="1"/>
</dbReference>
<evidence type="ECO:0000256" key="3">
    <source>
        <dbReference type="ARBA" id="ARBA00023163"/>
    </source>
</evidence>
<dbReference type="InterPro" id="IPR016842">
    <property type="entry name" value="UCP026546_HTH-CBS"/>
</dbReference>
<name>A0ABY6ZK58_9BACL</name>
<evidence type="ECO:0000256" key="1">
    <source>
        <dbReference type="ARBA" id="ARBA00022737"/>
    </source>
</evidence>
<gene>
    <name evidence="7" type="ORF">NZD89_07980</name>
</gene>
<keyword evidence="1" id="KW-0677">Repeat</keyword>
<dbReference type="PROSITE" id="PS51371">
    <property type="entry name" value="CBS"/>
    <property type="match status" value="2"/>
</dbReference>
<dbReference type="RefSeq" id="WP_268007202.1">
    <property type="nucleotide sequence ID" value="NZ_BSUT01000001.1"/>
</dbReference>
<sequence>MYNLDTRTCGGESVLEYTKRQSDILKLVQERGPITGEQIADALGVSKLTLRSDLSVLTMTGRLRARPRVGYTYNQSHEVESRLSVLHELTVSDFLAVPVSVSESCSVYDAAVTMFLEDVGTLCVVDNANLVGVLSRKDLLKVTLGGSDTKSLPVTLAMTRVPHVVTVSPESSLYDAALLMVRHEVDALPVIRVSDTPEQGAKVVGRISKTTITRAFVELGQKFSV</sequence>
<feature type="domain" description="HTH deoR-type" evidence="5">
    <location>
        <begin position="17"/>
        <end position="73"/>
    </location>
</feature>
<proteinExistence type="predicted"/>
<protein>
    <submittedName>
        <fullName evidence="7">Helix-turn-helix transcriptional regulator</fullName>
    </submittedName>
</protein>